<evidence type="ECO:0000256" key="1">
    <source>
        <dbReference type="SAM" id="MobiDB-lite"/>
    </source>
</evidence>
<organism evidence="2 3">
    <name type="scientific">Dorcoceras hygrometricum</name>
    <dbReference type="NCBI Taxonomy" id="472368"/>
    <lineage>
        <taxon>Eukaryota</taxon>
        <taxon>Viridiplantae</taxon>
        <taxon>Streptophyta</taxon>
        <taxon>Embryophyta</taxon>
        <taxon>Tracheophyta</taxon>
        <taxon>Spermatophyta</taxon>
        <taxon>Magnoliopsida</taxon>
        <taxon>eudicotyledons</taxon>
        <taxon>Gunneridae</taxon>
        <taxon>Pentapetalae</taxon>
        <taxon>asterids</taxon>
        <taxon>lamiids</taxon>
        <taxon>Lamiales</taxon>
        <taxon>Gesneriaceae</taxon>
        <taxon>Didymocarpoideae</taxon>
        <taxon>Trichosporeae</taxon>
        <taxon>Loxocarpinae</taxon>
        <taxon>Dorcoceras</taxon>
    </lineage>
</organism>
<feature type="region of interest" description="Disordered" evidence="1">
    <location>
        <begin position="68"/>
        <end position="115"/>
    </location>
</feature>
<accession>A0A2Z7BKY0</accession>
<evidence type="ECO:0000313" key="3">
    <source>
        <dbReference type="Proteomes" id="UP000250235"/>
    </source>
</evidence>
<feature type="compositionally biased region" description="Low complexity" evidence="1">
    <location>
        <begin position="84"/>
        <end position="103"/>
    </location>
</feature>
<feature type="region of interest" description="Disordered" evidence="1">
    <location>
        <begin position="27"/>
        <end position="54"/>
    </location>
</feature>
<reference evidence="2 3" key="1">
    <citation type="journal article" date="2015" name="Proc. Natl. Acad. Sci. U.S.A.">
        <title>The resurrection genome of Boea hygrometrica: A blueprint for survival of dehydration.</title>
        <authorList>
            <person name="Xiao L."/>
            <person name="Yang G."/>
            <person name="Zhang L."/>
            <person name="Yang X."/>
            <person name="Zhao S."/>
            <person name="Ji Z."/>
            <person name="Zhou Q."/>
            <person name="Hu M."/>
            <person name="Wang Y."/>
            <person name="Chen M."/>
            <person name="Xu Y."/>
            <person name="Jin H."/>
            <person name="Xiao X."/>
            <person name="Hu G."/>
            <person name="Bao F."/>
            <person name="Hu Y."/>
            <person name="Wan P."/>
            <person name="Li L."/>
            <person name="Deng X."/>
            <person name="Kuang T."/>
            <person name="Xiang C."/>
            <person name="Zhu J.K."/>
            <person name="Oliver M.J."/>
            <person name="He Y."/>
        </authorList>
    </citation>
    <scope>NUCLEOTIDE SEQUENCE [LARGE SCALE GENOMIC DNA]</scope>
    <source>
        <strain evidence="3">cv. XS01</strain>
    </source>
</reference>
<sequence length="180" mass="19104">MLPGSSPDGGRTVTAVANIACGAWPHAAAPSAAPSSKLRPRVAHPTAPPHNCLRVAAGHGQPFVAQPCAKQRPATAQQLRKDAGPSAGHRAASARSRARSCAAVDRQSGPRPESGFLRQSALEDLMDSDTDGKLLVAVIETSPITLRTDGDGAAEARRPCVRFERRGRRFWSLETRVVRF</sequence>
<name>A0A2Z7BKY0_9LAMI</name>
<dbReference type="Proteomes" id="UP000250235">
    <property type="component" value="Unassembled WGS sequence"/>
</dbReference>
<protein>
    <submittedName>
        <fullName evidence="2">Uncharacterized protein</fullName>
    </submittedName>
</protein>
<keyword evidence="3" id="KW-1185">Reference proteome</keyword>
<evidence type="ECO:0000313" key="2">
    <source>
        <dbReference type="EMBL" id="KZV35282.1"/>
    </source>
</evidence>
<feature type="compositionally biased region" description="Low complexity" evidence="1">
    <location>
        <begin position="27"/>
        <end position="36"/>
    </location>
</feature>
<gene>
    <name evidence="2" type="ORF">F511_21298</name>
</gene>
<dbReference type="EMBL" id="KV004704">
    <property type="protein sequence ID" value="KZV35282.1"/>
    <property type="molecule type" value="Genomic_DNA"/>
</dbReference>
<proteinExistence type="predicted"/>
<dbReference type="AlphaFoldDB" id="A0A2Z7BKY0"/>